<dbReference type="PANTHER" id="PTHR14957:SF1">
    <property type="entry name" value="UBIQUITIN-LIKE-CONJUGATING ENZYME ATG10"/>
    <property type="match status" value="1"/>
</dbReference>
<accession>A0A9N9XNU3</accession>
<evidence type="ECO:0000256" key="5">
    <source>
        <dbReference type="ARBA" id="ARBA00023006"/>
    </source>
</evidence>
<dbReference type="GO" id="GO:0032446">
    <property type="term" value="P:protein modification by small protein conjugation"/>
    <property type="evidence" value="ECO:0007669"/>
    <property type="project" value="TreeGrafter"/>
</dbReference>
<evidence type="ECO:0000313" key="8">
    <source>
        <dbReference type="Proteomes" id="UP001153712"/>
    </source>
</evidence>
<comment type="similarity">
    <text evidence="1">Belongs to the ATG10 family.</text>
</comment>
<evidence type="ECO:0000256" key="3">
    <source>
        <dbReference type="ARBA" id="ARBA00022679"/>
    </source>
</evidence>
<dbReference type="Pfam" id="PF03987">
    <property type="entry name" value="Autophagy_act_C"/>
    <property type="match status" value="1"/>
</dbReference>
<dbReference type="InterPro" id="IPR007135">
    <property type="entry name" value="Atg3/Atg10"/>
</dbReference>
<reference evidence="7" key="1">
    <citation type="submission" date="2022-01" db="EMBL/GenBank/DDBJ databases">
        <authorList>
            <person name="King R."/>
        </authorList>
    </citation>
    <scope>NUCLEOTIDE SEQUENCE</scope>
</reference>
<keyword evidence="5" id="KW-0072">Autophagy</keyword>
<dbReference type="OrthoDB" id="4089664at2759"/>
<evidence type="ECO:0000256" key="1">
    <source>
        <dbReference type="ARBA" id="ARBA00005696"/>
    </source>
</evidence>
<proteinExistence type="inferred from homology"/>
<dbReference type="GO" id="GO:0000045">
    <property type="term" value="P:autophagosome assembly"/>
    <property type="evidence" value="ECO:0007669"/>
    <property type="project" value="TreeGrafter"/>
</dbReference>
<dbReference type="PANTHER" id="PTHR14957">
    <property type="entry name" value="UBIQUITIN-LIKE-CONJUGATING ENZYME ATG10"/>
    <property type="match status" value="1"/>
</dbReference>
<evidence type="ECO:0000256" key="6">
    <source>
        <dbReference type="ARBA" id="ARBA00029833"/>
    </source>
</evidence>
<keyword evidence="4" id="KW-0833">Ubl conjugation pathway</keyword>
<keyword evidence="8" id="KW-1185">Reference proteome</keyword>
<organism evidence="7 8">
    <name type="scientific">Phyllotreta striolata</name>
    <name type="common">Striped flea beetle</name>
    <name type="synonym">Crioceris striolata</name>
    <dbReference type="NCBI Taxonomy" id="444603"/>
    <lineage>
        <taxon>Eukaryota</taxon>
        <taxon>Metazoa</taxon>
        <taxon>Ecdysozoa</taxon>
        <taxon>Arthropoda</taxon>
        <taxon>Hexapoda</taxon>
        <taxon>Insecta</taxon>
        <taxon>Pterygota</taxon>
        <taxon>Neoptera</taxon>
        <taxon>Endopterygota</taxon>
        <taxon>Coleoptera</taxon>
        <taxon>Polyphaga</taxon>
        <taxon>Cucujiformia</taxon>
        <taxon>Chrysomeloidea</taxon>
        <taxon>Chrysomelidae</taxon>
        <taxon>Galerucinae</taxon>
        <taxon>Alticini</taxon>
        <taxon>Phyllotreta</taxon>
    </lineage>
</organism>
<dbReference type="Gene3D" id="3.30.1460.50">
    <property type="match status" value="1"/>
</dbReference>
<gene>
    <name evidence="7" type="ORF">PHYEVI_LOCUS2654</name>
</gene>
<protein>
    <recommendedName>
        <fullName evidence="2">Ubiquitin-like-conjugating enzyme ATG10</fullName>
    </recommendedName>
    <alternativeName>
        <fullName evidence="6">Autophagy-related protein 10</fullName>
    </alternativeName>
</protein>
<dbReference type="GO" id="GO:0005829">
    <property type="term" value="C:cytosol"/>
    <property type="evidence" value="ECO:0007669"/>
    <property type="project" value="TreeGrafter"/>
</dbReference>
<evidence type="ECO:0000256" key="2">
    <source>
        <dbReference type="ARBA" id="ARBA00021099"/>
    </source>
</evidence>
<dbReference type="GO" id="GO:0061651">
    <property type="term" value="F:Atg12 conjugating enzyme activity"/>
    <property type="evidence" value="ECO:0007669"/>
    <property type="project" value="TreeGrafter"/>
</dbReference>
<evidence type="ECO:0000256" key="4">
    <source>
        <dbReference type="ARBA" id="ARBA00022786"/>
    </source>
</evidence>
<dbReference type="GO" id="GO:0000422">
    <property type="term" value="P:autophagy of mitochondrion"/>
    <property type="evidence" value="ECO:0007669"/>
    <property type="project" value="TreeGrafter"/>
</dbReference>
<dbReference type="Proteomes" id="UP001153712">
    <property type="component" value="Chromosome 12"/>
</dbReference>
<dbReference type="AlphaFoldDB" id="A0A9N9XNU3"/>
<sequence length="202" mass="23707">MSLFNPEDPFEIDLISITERAAVFNVEIKRINAKMDNAIMSYKDFVTYIEAILAISNSTSDYWKLNVVNDNKFLTKKQSVLLENPEDINERLIATFEYHVVYNISYAVPVLCFDVWNQNGSRISLEDYWKYNKHLRDFNMHDTLTQTDHPALNRPIFAFHPCKTHEILKGFARTSKNPIVSWLSVVRHFVHLELLETYIKNC</sequence>
<evidence type="ECO:0000313" key="7">
    <source>
        <dbReference type="EMBL" id="CAG9856228.1"/>
    </source>
</evidence>
<keyword evidence="3" id="KW-0808">Transferase</keyword>
<dbReference type="EMBL" id="OU900105">
    <property type="protein sequence ID" value="CAG9856228.1"/>
    <property type="molecule type" value="Genomic_DNA"/>
</dbReference>
<name>A0A9N9XNU3_PHYSR</name>